<dbReference type="AlphaFoldDB" id="A0A386ZL46"/>
<accession>A0A386ZL46</accession>
<reference evidence="1 2" key="1">
    <citation type="submission" date="2018-09" db="EMBL/GenBank/DDBJ databases">
        <title>Nocardia yunnanensis sp. nov., an actinomycete isolated from a soil sample.</title>
        <authorList>
            <person name="Zhang J."/>
        </authorList>
    </citation>
    <scope>NUCLEOTIDE SEQUENCE [LARGE SCALE GENOMIC DNA]</scope>
    <source>
        <strain evidence="1 2">CFHS0054</strain>
    </source>
</reference>
<protein>
    <submittedName>
        <fullName evidence="1">Uncharacterized protein</fullName>
    </submittedName>
</protein>
<dbReference type="KEGG" id="nyu:D7D52_35970"/>
<sequence>MRIVDSWDIVAAADWRRSWVSFCKNEEHRLTAREMDRALWATNCEWRKRTLLGNDCEDQEWRIRYLRDARASLN</sequence>
<gene>
    <name evidence="1" type="ORF">D7D52_35970</name>
</gene>
<dbReference type="EMBL" id="CP032568">
    <property type="protein sequence ID" value="AYF78337.1"/>
    <property type="molecule type" value="Genomic_DNA"/>
</dbReference>
<organism evidence="1 2">
    <name type="scientific">Nocardia yunnanensis</name>
    <dbReference type="NCBI Taxonomy" id="2382165"/>
    <lineage>
        <taxon>Bacteria</taxon>
        <taxon>Bacillati</taxon>
        <taxon>Actinomycetota</taxon>
        <taxon>Actinomycetes</taxon>
        <taxon>Mycobacteriales</taxon>
        <taxon>Nocardiaceae</taxon>
        <taxon>Nocardia</taxon>
    </lineage>
</organism>
<evidence type="ECO:0000313" key="2">
    <source>
        <dbReference type="Proteomes" id="UP000267164"/>
    </source>
</evidence>
<dbReference type="RefSeq" id="WP_120743420.1">
    <property type="nucleotide sequence ID" value="NZ_CP032568.1"/>
</dbReference>
<dbReference type="Proteomes" id="UP000267164">
    <property type="component" value="Chromosome"/>
</dbReference>
<proteinExistence type="predicted"/>
<evidence type="ECO:0000313" key="1">
    <source>
        <dbReference type="EMBL" id="AYF78337.1"/>
    </source>
</evidence>
<keyword evidence="2" id="KW-1185">Reference proteome</keyword>
<name>A0A386ZL46_9NOCA</name>